<protein>
    <recommendedName>
        <fullName evidence="5">DNA-directed RNA polymerase subunit beta</fullName>
    </recommendedName>
</protein>
<dbReference type="RefSeq" id="WP_229672186.1">
    <property type="nucleotide sequence ID" value="NZ_BMIR01000001.1"/>
</dbReference>
<gene>
    <name evidence="3" type="ORF">GCM10011391_03390</name>
</gene>
<name>A0A8J2YA27_9BACL</name>
<reference evidence="3" key="1">
    <citation type="journal article" date="2014" name="Int. J. Syst. Evol. Microbiol.">
        <title>Complete genome sequence of Corynebacterium casei LMG S-19264T (=DSM 44701T), isolated from a smear-ripened cheese.</title>
        <authorList>
            <consortium name="US DOE Joint Genome Institute (JGI-PGF)"/>
            <person name="Walter F."/>
            <person name="Albersmeier A."/>
            <person name="Kalinowski J."/>
            <person name="Ruckert C."/>
        </authorList>
    </citation>
    <scope>NUCLEOTIDE SEQUENCE</scope>
    <source>
        <strain evidence="3">CGMCC 1.15371</strain>
    </source>
</reference>
<keyword evidence="2" id="KW-0472">Membrane</keyword>
<evidence type="ECO:0008006" key="5">
    <source>
        <dbReference type="Google" id="ProtNLM"/>
    </source>
</evidence>
<accession>A0A8J2YA27</accession>
<keyword evidence="2" id="KW-0812">Transmembrane</keyword>
<feature type="region of interest" description="Disordered" evidence="1">
    <location>
        <begin position="100"/>
        <end position="139"/>
    </location>
</feature>
<evidence type="ECO:0000256" key="1">
    <source>
        <dbReference type="SAM" id="MobiDB-lite"/>
    </source>
</evidence>
<dbReference type="Proteomes" id="UP000628775">
    <property type="component" value="Unassembled WGS sequence"/>
</dbReference>
<dbReference type="EMBL" id="BMIR01000001">
    <property type="protein sequence ID" value="GGE28195.1"/>
    <property type="molecule type" value="Genomic_DNA"/>
</dbReference>
<feature type="transmembrane region" description="Helical" evidence="2">
    <location>
        <begin position="164"/>
        <end position="190"/>
    </location>
</feature>
<evidence type="ECO:0000256" key="2">
    <source>
        <dbReference type="SAM" id="Phobius"/>
    </source>
</evidence>
<feature type="region of interest" description="Disordered" evidence="1">
    <location>
        <begin position="1"/>
        <end position="88"/>
    </location>
</feature>
<organism evidence="3 4">
    <name type="scientific">Pullulanibacillus camelliae</name>
    <dbReference type="NCBI Taxonomy" id="1707096"/>
    <lineage>
        <taxon>Bacteria</taxon>
        <taxon>Bacillati</taxon>
        <taxon>Bacillota</taxon>
        <taxon>Bacilli</taxon>
        <taxon>Bacillales</taxon>
        <taxon>Sporolactobacillaceae</taxon>
        <taxon>Pullulanibacillus</taxon>
    </lineage>
</organism>
<feature type="compositionally biased region" description="Polar residues" evidence="1">
    <location>
        <begin position="53"/>
        <end position="67"/>
    </location>
</feature>
<keyword evidence="2" id="KW-1133">Transmembrane helix</keyword>
<comment type="caution">
    <text evidence="3">The sequence shown here is derived from an EMBL/GenBank/DDBJ whole genome shotgun (WGS) entry which is preliminary data.</text>
</comment>
<dbReference type="AlphaFoldDB" id="A0A8J2YA27"/>
<dbReference type="InterPro" id="IPR024596">
    <property type="entry name" value="RNApol_su_b/EpuA"/>
</dbReference>
<sequence>MSKARESEEMNKKRSEDQAMKEEVTSLHQESDLDGKSAAASSEKPFDPKEQVHNSQEQTASPTAASETSHDPAESESPAEQEQLEGGQQSENMDAMVLASPVDSGGNAEEESSQIQTADEASSELKPSDEEAAEVKEASEATREAYRKAAKEERQQLKVRLIPIWLRLVLLVVLSVIALCVGAMIGYGVIGKGNPLDVFHFETWKHIRDIVTKGT</sequence>
<proteinExistence type="predicted"/>
<reference evidence="3" key="2">
    <citation type="submission" date="2020-09" db="EMBL/GenBank/DDBJ databases">
        <authorList>
            <person name="Sun Q."/>
            <person name="Zhou Y."/>
        </authorList>
    </citation>
    <scope>NUCLEOTIDE SEQUENCE</scope>
    <source>
        <strain evidence="3">CGMCC 1.15371</strain>
    </source>
</reference>
<dbReference type="Pfam" id="PF11772">
    <property type="entry name" value="EpuA"/>
    <property type="match status" value="1"/>
</dbReference>
<keyword evidence="4" id="KW-1185">Reference proteome</keyword>
<evidence type="ECO:0000313" key="3">
    <source>
        <dbReference type="EMBL" id="GGE28195.1"/>
    </source>
</evidence>
<evidence type="ECO:0000313" key="4">
    <source>
        <dbReference type="Proteomes" id="UP000628775"/>
    </source>
</evidence>
<feature type="compositionally biased region" description="Basic and acidic residues" evidence="1">
    <location>
        <begin position="126"/>
        <end position="139"/>
    </location>
</feature>
<feature type="compositionally biased region" description="Basic and acidic residues" evidence="1">
    <location>
        <begin position="1"/>
        <end position="35"/>
    </location>
</feature>